<evidence type="ECO:0000256" key="6">
    <source>
        <dbReference type="ARBA" id="ARBA00023014"/>
    </source>
</evidence>
<evidence type="ECO:0000256" key="7">
    <source>
        <dbReference type="PIRSR" id="PIRSR036298-50"/>
    </source>
</evidence>
<dbReference type="KEGG" id="tro:trd_A0058"/>
<dbReference type="eggNOG" id="COG0437">
    <property type="taxonomic scope" value="Bacteria"/>
</dbReference>
<dbReference type="EMBL" id="CP001276">
    <property type="protein sequence ID" value="ACM06607.1"/>
    <property type="molecule type" value="Genomic_DNA"/>
</dbReference>
<accession>B9L5D1</accession>
<dbReference type="GO" id="GO:0015944">
    <property type="term" value="P:formate oxidation"/>
    <property type="evidence" value="ECO:0007669"/>
    <property type="project" value="InterPro"/>
</dbReference>
<feature type="binding site" evidence="7">
    <location>
        <position position="159"/>
    </location>
    <ligand>
        <name>[4Fe-4S] cluster</name>
        <dbReference type="ChEBI" id="CHEBI:49883"/>
        <label>1</label>
    </ligand>
</feature>
<keyword evidence="5 7" id="KW-0408">Iron</keyword>
<feature type="binding site" evidence="7">
    <location>
        <position position="24"/>
    </location>
    <ligand>
        <name>[4Fe-4S] cluster</name>
        <dbReference type="ChEBI" id="CHEBI:49883"/>
        <label>2</label>
    </ligand>
</feature>
<sequence length="271" mass="29454">MAQAMGFFTDTSVCIGCKACEVACKAWNQLPARNGGKVQLSGQSYDNTVSLSGIQWRHVKFIEQFSPDRSTGRWLMMSDVCKHCVRAACLEACPTGAIIRTEFDTVVIQQDVCNGCRACISACPFGVIEINPETNTAMKCTLCYDRLQAGMVPACAQACPTQSIQFGPIDELKQRAQQRLEQLHAQGVTQARLYGHDESILGGLNSFYLLLDEPETYGLPKNPKLPSTNTPVAAGLSTASAVVLGLLGLVSLRKRRMEELASAAREPESDE</sequence>
<feature type="binding site" evidence="7">
    <location>
        <position position="113"/>
    </location>
    <ligand>
        <name>[4Fe-4S] cluster</name>
        <dbReference type="ChEBI" id="CHEBI:49883"/>
        <label>4</label>
    </ligand>
</feature>
<feature type="binding site" evidence="7">
    <location>
        <position position="84"/>
    </location>
    <ligand>
        <name>[4Fe-4S] cluster</name>
        <dbReference type="ChEBI" id="CHEBI:49883"/>
        <label>3</label>
    </ligand>
</feature>
<dbReference type="AlphaFoldDB" id="B9L5D1"/>
<evidence type="ECO:0000259" key="9">
    <source>
        <dbReference type="PROSITE" id="PS51379"/>
    </source>
</evidence>
<name>B9L5D1_THERP</name>
<keyword evidence="11" id="KW-1185">Reference proteome</keyword>
<feature type="binding site" evidence="7">
    <location>
        <position position="17"/>
    </location>
    <ligand>
        <name>[4Fe-4S] cluster</name>
        <dbReference type="ChEBI" id="CHEBI:49883"/>
        <label>1</label>
    </ligand>
</feature>
<evidence type="ECO:0000256" key="4">
    <source>
        <dbReference type="ARBA" id="ARBA00022737"/>
    </source>
</evidence>
<evidence type="ECO:0000256" key="5">
    <source>
        <dbReference type="ARBA" id="ARBA00023004"/>
    </source>
</evidence>
<feature type="binding site" evidence="7">
    <location>
        <position position="81"/>
    </location>
    <ligand>
        <name>[4Fe-4S] cluster</name>
        <dbReference type="ChEBI" id="CHEBI:49883"/>
        <label>3</label>
    </ligand>
</feature>
<feature type="binding site" evidence="7">
    <location>
        <position position="116"/>
    </location>
    <ligand>
        <name>[4Fe-4S] cluster</name>
        <dbReference type="ChEBI" id="CHEBI:49883"/>
        <label>4</label>
    </ligand>
</feature>
<dbReference type="RefSeq" id="WP_012642594.1">
    <property type="nucleotide sequence ID" value="NC_011961.1"/>
</dbReference>
<feature type="binding site" evidence="7">
    <location>
        <position position="143"/>
    </location>
    <ligand>
        <name>[4Fe-4S] cluster</name>
        <dbReference type="ChEBI" id="CHEBI:49883"/>
        <label>2</label>
    </ligand>
</feature>
<keyword evidence="8" id="KW-0472">Membrane</keyword>
<keyword evidence="8" id="KW-0812">Transmembrane</keyword>
<gene>
    <name evidence="10" type="ordered locus">trd_A0058</name>
</gene>
<protein>
    <submittedName>
        <fullName evidence="10">Formate dehydrogenase, nitrate-inducible, iron-sulfur subunit</fullName>
    </submittedName>
</protein>
<evidence type="ECO:0000313" key="11">
    <source>
        <dbReference type="Proteomes" id="UP000000447"/>
    </source>
</evidence>
<feature type="binding site" evidence="7">
    <location>
        <position position="14"/>
    </location>
    <ligand>
        <name>[4Fe-4S] cluster</name>
        <dbReference type="ChEBI" id="CHEBI:49883"/>
        <label>1</label>
    </ligand>
</feature>
<dbReference type="GO" id="GO:0051539">
    <property type="term" value="F:4 iron, 4 sulfur cluster binding"/>
    <property type="evidence" value="ECO:0007669"/>
    <property type="project" value="UniProtKB-KW"/>
</dbReference>
<keyword evidence="8" id="KW-1133">Transmembrane helix</keyword>
<dbReference type="InterPro" id="IPR014603">
    <property type="entry name" value="Formate_DH_Fe-S_su"/>
</dbReference>
<dbReference type="InterPro" id="IPR017900">
    <property type="entry name" value="4Fe4S_Fe_S_CS"/>
</dbReference>
<dbReference type="GO" id="GO:0046872">
    <property type="term" value="F:metal ion binding"/>
    <property type="evidence" value="ECO:0007669"/>
    <property type="project" value="UniProtKB-KW"/>
</dbReference>
<geneLocation type="plasmid" evidence="11">
    <name>Tros</name>
</geneLocation>
<feature type="binding site" evidence="7">
    <location>
        <position position="89"/>
    </location>
    <ligand>
        <name>[4Fe-4S] cluster</name>
        <dbReference type="ChEBI" id="CHEBI:49883"/>
        <label>3</label>
    </ligand>
</feature>
<feature type="binding site" evidence="7">
    <location>
        <position position="93"/>
    </location>
    <ligand>
        <name>[4Fe-4S] cluster</name>
        <dbReference type="ChEBI" id="CHEBI:49883"/>
        <label>4</label>
    </ligand>
</feature>
<dbReference type="GO" id="GO:0045333">
    <property type="term" value="P:cellular respiration"/>
    <property type="evidence" value="ECO:0007669"/>
    <property type="project" value="InterPro"/>
</dbReference>
<keyword evidence="6 7" id="KW-0411">Iron-sulfur</keyword>
<dbReference type="PIRSF" id="PIRSF036298">
    <property type="entry name" value="FDH_4Fe4S"/>
    <property type="match status" value="1"/>
</dbReference>
<dbReference type="PROSITE" id="PS00198">
    <property type="entry name" value="4FE4S_FER_1"/>
    <property type="match status" value="1"/>
</dbReference>
<keyword evidence="10" id="KW-0614">Plasmid</keyword>
<feature type="binding site" evidence="7">
    <location>
        <position position="140"/>
    </location>
    <ligand>
        <name>[4Fe-4S] cluster</name>
        <dbReference type="ChEBI" id="CHEBI:49883"/>
        <label>2</label>
    </ligand>
</feature>
<evidence type="ECO:0000313" key="10">
    <source>
        <dbReference type="EMBL" id="ACM06607.1"/>
    </source>
</evidence>
<feature type="binding site" evidence="7">
    <location>
        <position position="123"/>
    </location>
    <ligand>
        <name>[4Fe-4S] cluster</name>
        <dbReference type="ChEBI" id="CHEBI:49883"/>
        <label>3</label>
    </ligand>
</feature>
<feature type="binding site" evidence="7">
    <location>
        <position position="119"/>
    </location>
    <ligand>
        <name>[4Fe-4S] cluster</name>
        <dbReference type="ChEBI" id="CHEBI:49883"/>
        <label>4</label>
    </ligand>
</feature>
<dbReference type="Gene3D" id="3.30.70.20">
    <property type="match status" value="2"/>
</dbReference>
<dbReference type="Pfam" id="PF13247">
    <property type="entry name" value="Fer4_11"/>
    <property type="match status" value="1"/>
</dbReference>
<evidence type="ECO:0000256" key="2">
    <source>
        <dbReference type="ARBA" id="ARBA00022485"/>
    </source>
</evidence>
<dbReference type="InterPro" id="IPR051555">
    <property type="entry name" value="FDH_Electron_Transfer_Unit"/>
</dbReference>
<proteinExistence type="predicted"/>
<dbReference type="PANTHER" id="PTHR43545:SF6">
    <property type="entry name" value="FORMATE DEHYDROGENASE, NITRATE-INDUCIBLE, IRON-SULFUR SUBUNIT"/>
    <property type="match status" value="1"/>
</dbReference>
<reference evidence="10 11" key="1">
    <citation type="journal article" date="2009" name="PLoS ONE">
        <title>Complete genome sequence of the aerobic CO-oxidizing thermophile Thermomicrobium roseum.</title>
        <authorList>
            <person name="Wu D."/>
            <person name="Raymond J."/>
            <person name="Wu M."/>
            <person name="Chatterji S."/>
            <person name="Ren Q."/>
            <person name="Graham J.E."/>
            <person name="Bryant D.A."/>
            <person name="Robb F."/>
            <person name="Colman A."/>
            <person name="Tallon L.J."/>
            <person name="Badger J.H."/>
            <person name="Madupu R."/>
            <person name="Ward N.L."/>
            <person name="Eisen J.A."/>
        </authorList>
    </citation>
    <scope>NUCLEOTIDE SEQUENCE [LARGE SCALE GENOMIC DNA]</scope>
    <source>
        <strain evidence="11">ATCC 27502 / DSM 5159 / P-2</strain>
        <plasmid evidence="10">unnamed</plasmid>
    </source>
</reference>
<feature type="domain" description="4Fe-4S ferredoxin-type" evidence="9">
    <location>
        <begin position="5"/>
        <end position="35"/>
    </location>
</feature>
<dbReference type="SUPFAM" id="SSF54862">
    <property type="entry name" value="4Fe-4S ferredoxins"/>
    <property type="match status" value="1"/>
</dbReference>
<dbReference type="GO" id="GO:0030313">
    <property type="term" value="C:cell envelope"/>
    <property type="evidence" value="ECO:0007669"/>
    <property type="project" value="UniProtKB-SubCell"/>
</dbReference>
<feature type="binding site" evidence="7">
    <location>
        <position position="155"/>
    </location>
    <ligand>
        <name>[4Fe-4S] cluster</name>
        <dbReference type="ChEBI" id="CHEBI:49883"/>
        <label>2</label>
    </ligand>
</feature>
<evidence type="ECO:0000256" key="3">
    <source>
        <dbReference type="ARBA" id="ARBA00022723"/>
    </source>
</evidence>
<dbReference type="PROSITE" id="PS51379">
    <property type="entry name" value="4FE4S_FER_2"/>
    <property type="match status" value="3"/>
</dbReference>
<dbReference type="InterPro" id="IPR017896">
    <property type="entry name" value="4Fe4S_Fe-S-bd"/>
</dbReference>
<dbReference type="Pfam" id="PF12800">
    <property type="entry name" value="Fer4_4"/>
    <property type="match status" value="1"/>
</dbReference>
<feature type="domain" description="4Fe-4S ferredoxin-type" evidence="9">
    <location>
        <begin position="104"/>
        <end position="133"/>
    </location>
</feature>
<dbReference type="HOGENOM" id="CLU_043374_0_2_0"/>
<keyword evidence="2 7" id="KW-0004">4Fe-4S</keyword>
<dbReference type="Proteomes" id="UP000000447">
    <property type="component" value="Plasmid unnamed"/>
</dbReference>
<evidence type="ECO:0000256" key="8">
    <source>
        <dbReference type="SAM" id="Phobius"/>
    </source>
</evidence>
<comment type="subcellular location">
    <subcellularLocation>
        <location evidence="1">Cell envelope</location>
    </subcellularLocation>
</comment>
<dbReference type="PANTHER" id="PTHR43545">
    <property type="entry name" value="FORMATE DEHYDROGENASE, NITRATE-INDUCIBLE, IRON-SULFUR SUBUNIT"/>
    <property type="match status" value="1"/>
</dbReference>
<feature type="transmembrane region" description="Helical" evidence="8">
    <location>
        <begin position="232"/>
        <end position="252"/>
    </location>
</feature>
<feature type="domain" description="4Fe-4S ferredoxin-type" evidence="9">
    <location>
        <begin position="72"/>
        <end position="103"/>
    </location>
</feature>
<dbReference type="OrthoDB" id="9779457at2"/>
<comment type="cofactor">
    <cofactor evidence="7">
        <name>[4Fe-4S] cluster</name>
        <dbReference type="ChEBI" id="CHEBI:49883"/>
    </cofactor>
    <text evidence="7">Binds 4 [4Fe-4S] clusters per subunit.</text>
</comment>
<dbReference type="CDD" id="cd10560">
    <property type="entry name" value="FDH-O_like"/>
    <property type="match status" value="1"/>
</dbReference>
<feature type="binding site" evidence="7">
    <location>
        <position position="20"/>
    </location>
    <ligand>
        <name>[4Fe-4S] cluster</name>
        <dbReference type="ChEBI" id="CHEBI:49883"/>
        <label>1</label>
    </ligand>
</feature>
<organism evidence="10 11">
    <name type="scientific">Thermomicrobium roseum (strain ATCC 27502 / DSM 5159 / P-2)</name>
    <dbReference type="NCBI Taxonomy" id="309801"/>
    <lineage>
        <taxon>Bacteria</taxon>
        <taxon>Pseudomonadati</taxon>
        <taxon>Thermomicrobiota</taxon>
        <taxon>Thermomicrobia</taxon>
        <taxon>Thermomicrobiales</taxon>
        <taxon>Thermomicrobiaceae</taxon>
        <taxon>Thermomicrobium</taxon>
    </lineage>
</organism>
<keyword evidence="4" id="KW-0677">Repeat</keyword>
<evidence type="ECO:0000256" key="1">
    <source>
        <dbReference type="ARBA" id="ARBA00004196"/>
    </source>
</evidence>
<keyword evidence="3 7" id="KW-0479">Metal-binding</keyword>